<reference evidence="2" key="1">
    <citation type="submission" date="2019-08" db="EMBL/GenBank/DDBJ databases">
        <authorList>
            <person name="Kucharzyk K."/>
            <person name="Murdoch R.W."/>
            <person name="Higgins S."/>
            <person name="Loffler F."/>
        </authorList>
    </citation>
    <scope>NUCLEOTIDE SEQUENCE</scope>
</reference>
<gene>
    <name evidence="2" type="ORF">SDC9_158351</name>
</gene>
<dbReference type="InterPro" id="IPR035376">
    <property type="entry name" value="NigD_C"/>
</dbReference>
<accession>A0A645FAV5</accession>
<protein>
    <recommendedName>
        <fullName evidence="1">NigD-like C-terminal domain-containing protein</fullName>
    </recommendedName>
</protein>
<dbReference type="InterPro" id="IPR038143">
    <property type="entry name" value="NigD-like_C_dom_sf"/>
</dbReference>
<dbReference type="Gene3D" id="2.60.40.2370">
    <property type="entry name" value="NigD-like, C-terminal beta sandwich domain"/>
    <property type="match status" value="1"/>
</dbReference>
<comment type="caution">
    <text evidence="2">The sequence shown here is derived from an EMBL/GenBank/DDBJ whole genome shotgun (WGS) entry which is preliminary data.</text>
</comment>
<organism evidence="2">
    <name type="scientific">bioreactor metagenome</name>
    <dbReference type="NCBI Taxonomy" id="1076179"/>
    <lineage>
        <taxon>unclassified sequences</taxon>
        <taxon>metagenomes</taxon>
        <taxon>ecological metagenomes</taxon>
    </lineage>
</organism>
<dbReference type="Pfam" id="PF17415">
    <property type="entry name" value="NigD_C"/>
    <property type="match status" value="1"/>
</dbReference>
<dbReference type="EMBL" id="VSSQ01057248">
    <property type="protein sequence ID" value="MPN11050.1"/>
    <property type="molecule type" value="Genomic_DNA"/>
</dbReference>
<sequence length="195" mass="22533">MKDGQRIIADYTILGQVNSDRQTAHNTIAAEPPRYKVRLNYLYDVLTKRPVSSTFISTPARQDSIGHDKIDVHDAWIGSNFLNVNFSIFRSHPNIRHFINIVVDDQRSNATDIYMTMRHNAYDDFQDFYSFGRVSFDISSILNQVPIDQTINIHITWKNYYGQELTEKITYTKSAFHILASEPNVNAKVDQTNID</sequence>
<evidence type="ECO:0000313" key="2">
    <source>
        <dbReference type="EMBL" id="MPN11050.1"/>
    </source>
</evidence>
<evidence type="ECO:0000259" key="1">
    <source>
        <dbReference type="Pfam" id="PF17415"/>
    </source>
</evidence>
<proteinExistence type="predicted"/>
<dbReference type="AlphaFoldDB" id="A0A645FAV5"/>
<feature type="domain" description="NigD-like C-terminal" evidence="1">
    <location>
        <begin position="58"/>
        <end position="170"/>
    </location>
</feature>
<name>A0A645FAV5_9ZZZZ</name>